<dbReference type="PIRSF" id="PIRSF001434">
    <property type="entry name" value="CGS"/>
    <property type="match status" value="1"/>
</dbReference>
<dbReference type="InterPro" id="IPR015422">
    <property type="entry name" value="PyrdxlP-dep_Trfase_small"/>
</dbReference>
<evidence type="ECO:0000256" key="4">
    <source>
        <dbReference type="PIRSR" id="PIRSR001434-2"/>
    </source>
</evidence>
<dbReference type="InterPro" id="IPR000277">
    <property type="entry name" value="Cys/Met-Metab_PyrdxlP-dep_enz"/>
</dbReference>
<evidence type="ECO:0000313" key="6">
    <source>
        <dbReference type="EMBL" id="SBV96974.1"/>
    </source>
</evidence>
<keyword evidence="3 4" id="KW-0663">Pyridoxal phosphate</keyword>
<dbReference type="Pfam" id="PF01053">
    <property type="entry name" value="Cys_Met_Meta_PP"/>
    <property type="match status" value="1"/>
</dbReference>
<evidence type="ECO:0000256" key="5">
    <source>
        <dbReference type="RuleBase" id="RU362118"/>
    </source>
</evidence>
<dbReference type="PANTHER" id="PTHR11808">
    <property type="entry name" value="TRANS-SULFURATION ENZYME FAMILY MEMBER"/>
    <property type="match status" value="1"/>
</dbReference>
<sequence length="387" mass="42124">MSDFYHPETQCIHGGGERGYEEHTKAVSFPIYQTATFGHVGLGKSTGFDYTREKNPTRQRLEEIVSSLEGAVDTVAFSSGMAAASACFELFSPGDHIVCSEDLYGGVIRLFNTISRKNGLEFDFVDSSDLASLEAALRPDTKAIYIETPSNPMMHVTDLRACAALAKERGLLLIVDNTFLSPCLQNPLALGADLVIHSGSKFLSGHNDTIAGFLSSASRELADRVRLIAKTTGGVLAPFDCWLVMRGLKTLSVRVERQQENAGKIARWLGEQPQVSEVFYVGLPSHPGYAVNAAQARGAGSMISFRTDSVETAHRILEHVKLITFAESLGGAESLITYPMVQTHPDVPPEVRERLGITDTLLRLSVGLENVEDLIADLTQALERPKN</sequence>
<dbReference type="FunFam" id="3.40.640.10:FF:000009">
    <property type="entry name" value="Cystathionine gamma-synthase homolog"/>
    <property type="match status" value="1"/>
</dbReference>
<dbReference type="AlphaFoldDB" id="A0A212JC00"/>
<feature type="modified residue" description="N6-(pyridoxal phosphate)lysine" evidence="4">
    <location>
        <position position="201"/>
    </location>
</feature>
<dbReference type="GO" id="GO:0009086">
    <property type="term" value="P:methionine biosynthetic process"/>
    <property type="evidence" value="ECO:0007669"/>
    <property type="project" value="UniProtKB-ARBA"/>
</dbReference>
<accession>A0A212JC00</accession>
<dbReference type="InterPro" id="IPR015424">
    <property type="entry name" value="PyrdxlP-dep_Trfase"/>
</dbReference>
<dbReference type="FunFam" id="3.90.1150.10:FF:000033">
    <property type="entry name" value="Cystathionine gamma-synthase"/>
    <property type="match status" value="1"/>
</dbReference>
<protein>
    <submittedName>
        <fullName evidence="6">Cystathionine gamma-synthase, PLP-dependent</fullName>
        <ecNumber evidence="6">2.5.1.48</ecNumber>
    </submittedName>
</protein>
<dbReference type="Gene3D" id="3.40.640.10">
    <property type="entry name" value="Type I PLP-dependent aspartate aminotransferase-like (Major domain)"/>
    <property type="match status" value="1"/>
</dbReference>
<dbReference type="GO" id="GO:0030170">
    <property type="term" value="F:pyridoxal phosphate binding"/>
    <property type="evidence" value="ECO:0007669"/>
    <property type="project" value="InterPro"/>
</dbReference>
<evidence type="ECO:0000256" key="1">
    <source>
        <dbReference type="ARBA" id="ARBA00001933"/>
    </source>
</evidence>
<evidence type="ECO:0000256" key="2">
    <source>
        <dbReference type="ARBA" id="ARBA00009077"/>
    </source>
</evidence>
<dbReference type="PANTHER" id="PTHR11808:SF90">
    <property type="entry name" value="CYSTATHIONINE GAMMA-SYNTHASE"/>
    <property type="match status" value="1"/>
</dbReference>
<reference evidence="6" key="1">
    <citation type="submission" date="2016-04" db="EMBL/GenBank/DDBJ databases">
        <authorList>
            <person name="Evans L.H."/>
            <person name="Alamgir A."/>
            <person name="Owens N."/>
            <person name="Weber N.D."/>
            <person name="Virtaneva K."/>
            <person name="Barbian K."/>
            <person name="Babar A."/>
            <person name="Rosenke K."/>
        </authorList>
    </citation>
    <scope>NUCLEOTIDE SEQUENCE</scope>
    <source>
        <strain evidence="6">86</strain>
    </source>
</reference>
<dbReference type="EC" id="2.5.1.48" evidence="6"/>
<evidence type="ECO:0000256" key="3">
    <source>
        <dbReference type="ARBA" id="ARBA00022898"/>
    </source>
</evidence>
<keyword evidence="6" id="KW-0808">Transferase</keyword>
<dbReference type="InterPro" id="IPR015421">
    <property type="entry name" value="PyrdxlP-dep_Trfase_major"/>
</dbReference>
<dbReference type="EMBL" id="FLUN01000001">
    <property type="protein sequence ID" value="SBV96974.1"/>
    <property type="molecule type" value="Genomic_DNA"/>
</dbReference>
<name>A0A212JC00_9FIRM</name>
<dbReference type="CDD" id="cd00614">
    <property type="entry name" value="CGS_like"/>
    <property type="match status" value="1"/>
</dbReference>
<dbReference type="GO" id="GO:0005737">
    <property type="term" value="C:cytoplasm"/>
    <property type="evidence" value="ECO:0007669"/>
    <property type="project" value="TreeGrafter"/>
</dbReference>
<proteinExistence type="inferred from homology"/>
<dbReference type="Gene3D" id="3.90.1150.10">
    <property type="entry name" value="Aspartate Aminotransferase, domain 1"/>
    <property type="match status" value="1"/>
</dbReference>
<organism evidence="6">
    <name type="scientific">uncultured Eubacteriales bacterium</name>
    <dbReference type="NCBI Taxonomy" id="172733"/>
    <lineage>
        <taxon>Bacteria</taxon>
        <taxon>Bacillati</taxon>
        <taxon>Bacillota</taxon>
        <taxon>Clostridia</taxon>
        <taxon>Eubacteriales</taxon>
        <taxon>environmental samples</taxon>
    </lineage>
</organism>
<dbReference type="GO" id="GO:0016846">
    <property type="term" value="F:carbon-sulfur lyase activity"/>
    <property type="evidence" value="ECO:0007669"/>
    <property type="project" value="TreeGrafter"/>
</dbReference>
<dbReference type="GO" id="GO:0003962">
    <property type="term" value="F:cystathionine gamma-synthase activity"/>
    <property type="evidence" value="ECO:0007669"/>
    <property type="project" value="UniProtKB-EC"/>
</dbReference>
<comment type="cofactor">
    <cofactor evidence="1 5">
        <name>pyridoxal 5'-phosphate</name>
        <dbReference type="ChEBI" id="CHEBI:597326"/>
    </cofactor>
</comment>
<gene>
    <name evidence="6" type="primary">metB</name>
    <name evidence="6" type="ORF">KL86CLO1_10849</name>
</gene>
<dbReference type="SUPFAM" id="SSF53383">
    <property type="entry name" value="PLP-dependent transferases"/>
    <property type="match status" value="1"/>
</dbReference>
<comment type="similarity">
    <text evidence="2 5">Belongs to the trans-sulfuration enzymes family.</text>
</comment>
<dbReference type="GO" id="GO:0019346">
    <property type="term" value="P:transsulfuration"/>
    <property type="evidence" value="ECO:0007669"/>
    <property type="project" value="InterPro"/>
</dbReference>